<sequence length="256" mass="28654">MCFRCVKHLFFLLVLLVSVVSCTTKKELVYLQHVNEDATSAEVKAPELTPYRIKEGDRLYIKVTSIDPETNLVFNTQSYNSMTSETSIDIVAYEVSGDGTITYPFVGDVKVENKTLIEVQSEMEEKVKKVAPQSSVVVKLVNRSITILGEVRSPGRYTVFKDQMTVFEALGFAGDITDYGSRTNVKIVRKVGNEQKVWTVDLTQEQLLANANMMVQPSDIVYVEPQSKVYGKKSFSISLALSIVSTFIALYATFLK</sequence>
<proteinExistence type="predicted"/>
<reference evidence="1" key="1">
    <citation type="submission" date="2021-08" db="EMBL/GenBank/DDBJ databases">
        <title>Novel anaerobic bacterium isolated from sea squirt in East Sea, Republic of Korea.</title>
        <authorList>
            <person name="Nguyen T.H."/>
            <person name="Li Z."/>
            <person name="Lee Y.-J."/>
            <person name="Ko J."/>
            <person name="Kim S.-G."/>
        </authorList>
    </citation>
    <scope>NUCLEOTIDE SEQUENCE</scope>
    <source>
        <strain evidence="1">KCTC 25031</strain>
    </source>
</reference>
<dbReference type="Proteomes" id="UP000826212">
    <property type="component" value="Chromosome"/>
</dbReference>
<name>A0AC61NBQ3_9BACT</name>
<evidence type="ECO:0000313" key="1">
    <source>
        <dbReference type="EMBL" id="QZE12895.1"/>
    </source>
</evidence>
<accession>A0AC61NBQ3</accession>
<dbReference type="EMBL" id="CP081303">
    <property type="protein sequence ID" value="QZE12895.1"/>
    <property type="molecule type" value="Genomic_DNA"/>
</dbReference>
<organism evidence="1 2">
    <name type="scientific">Halosquirtibacter laminarini</name>
    <dbReference type="NCBI Taxonomy" id="3374600"/>
    <lineage>
        <taxon>Bacteria</taxon>
        <taxon>Pseudomonadati</taxon>
        <taxon>Bacteroidota</taxon>
        <taxon>Bacteroidia</taxon>
        <taxon>Marinilabiliales</taxon>
        <taxon>Prolixibacteraceae</taxon>
        <taxon>Halosquirtibacter</taxon>
    </lineage>
</organism>
<gene>
    <name evidence="1" type="ORF">K4L44_09875</name>
</gene>
<evidence type="ECO:0000313" key="2">
    <source>
        <dbReference type="Proteomes" id="UP000826212"/>
    </source>
</evidence>
<keyword evidence="2" id="KW-1185">Reference proteome</keyword>
<protein>
    <submittedName>
        <fullName evidence="1">Polysaccharide export protein</fullName>
    </submittedName>
</protein>